<organism evidence="5 6">
    <name type="scientific">Actinomyces massiliensis F0489</name>
    <dbReference type="NCBI Taxonomy" id="1125718"/>
    <lineage>
        <taxon>Bacteria</taxon>
        <taxon>Bacillati</taxon>
        <taxon>Actinomycetota</taxon>
        <taxon>Actinomycetes</taxon>
        <taxon>Actinomycetales</taxon>
        <taxon>Actinomycetaceae</taxon>
        <taxon>Actinomyces</taxon>
    </lineage>
</organism>
<proteinExistence type="predicted"/>
<accession>J0NIJ3</accession>
<dbReference type="PANTHER" id="PTHR30204">
    <property type="entry name" value="REDOX-CYCLING DRUG-SENSING TRANSCRIPTIONAL ACTIVATOR SOXR"/>
    <property type="match status" value="1"/>
</dbReference>
<dbReference type="CDD" id="cd04766">
    <property type="entry name" value="HTH_HspR"/>
    <property type="match status" value="1"/>
</dbReference>
<protein>
    <submittedName>
        <fullName evidence="5">Transcriptional regulator, MerR family</fullName>
    </submittedName>
</protein>
<reference evidence="5 6" key="1">
    <citation type="submission" date="2012-05" db="EMBL/GenBank/DDBJ databases">
        <authorList>
            <person name="Harkins D.M."/>
            <person name="Madupu R."/>
            <person name="Durkin A.S."/>
            <person name="Torralba M."/>
            <person name="Methe B."/>
            <person name="Sutton G.G."/>
            <person name="Nelson K.E."/>
        </authorList>
    </citation>
    <scope>NUCLEOTIDE SEQUENCE [LARGE SCALE GENOMIC DNA]</scope>
    <source>
        <strain evidence="5 6">F0489</strain>
    </source>
</reference>
<dbReference type="Pfam" id="PF13411">
    <property type="entry name" value="MerR_1"/>
    <property type="match status" value="1"/>
</dbReference>
<dbReference type="OrthoDB" id="5345718at2"/>
<keyword evidence="2" id="KW-0175">Coiled coil</keyword>
<evidence type="ECO:0000313" key="5">
    <source>
        <dbReference type="EMBL" id="EJF46939.1"/>
    </source>
</evidence>
<dbReference type="InterPro" id="IPR000551">
    <property type="entry name" value="MerR-type_HTH_dom"/>
</dbReference>
<comment type="caution">
    <text evidence="5">The sequence shown here is derived from an EMBL/GenBank/DDBJ whole genome shotgun (WGS) entry which is preliminary data.</text>
</comment>
<feature type="coiled-coil region" evidence="2">
    <location>
        <begin position="90"/>
        <end position="124"/>
    </location>
</feature>
<dbReference type="SMART" id="SM00422">
    <property type="entry name" value="HTH_MERR"/>
    <property type="match status" value="1"/>
</dbReference>
<evidence type="ECO:0000256" key="3">
    <source>
        <dbReference type="SAM" id="MobiDB-lite"/>
    </source>
</evidence>
<keyword evidence="1" id="KW-0238">DNA-binding</keyword>
<evidence type="ECO:0000313" key="6">
    <source>
        <dbReference type="Proteomes" id="UP000002941"/>
    </source>
</evidence>
<dbReference type="EMBL" id="AKFT01000039">
    <property type="protein sequence ID" value="EJF46939.1"/>
    <property type="molecule type" value="Genomic_DNA"/>
</dbReference>
<dbReference type="Proteomes" id="UP000002941">
    <property type="component" value="Unassembled WGS sequence"/>
</dbReference>
<dbReference type="NCBIfam" id="NF047375">
    <property type="entry name" value="HeatShock_HspR"/>
    <property type="match status" value="1"/>
</dbReference>
<dbReference type="Gene3D" id="1.10.1660.10">
    <property type="match status" value="1"/>
</dbReference>
<dbReference type="FunFam" id="1.10.1660.10:FF:000008">
    <property type="entry name" value="Heat shock transcriptional regulator"/>
    <property type="match status" value="1"/>
</dbReference>
<dbReference type="InterPro" id="IPR047057">
    <property type="entry name" value="MerR_fam"/>
</dbReference>
<dbReference type="SUPFAM" id="SSF46955">
    <property type="entry name" value="Putative DNA-binding domain"/>
    <property type="match status" value="1"/>
</dbReference>
<dbReference type="RefSeq" id="WP_008730186.1">
    <property type="nucleotide sequence ID" value="NZ_AKFT01000039.1"/>
</dbReference>
<dbReference type="PATRIC" id="fig|1125718.3.peg.618"/>
<dbReference type="AlphaFoldDB" id="J0NIJ3"/>
<gene>
    <name evidence="5" type="ORF">HMPREF1318_1728</name>
</gene>
<evidence type="ECO:0000256" key="2">
    <source>
        <dbReference type="SAM" id="Coils"/>
    </source>
</evidence>
<dbReference type="InterPro" id="IPR009061">
    <property type="entry name" value="DNA-bd_dom_put_sf"/>
</dbReference>
<evidence type="ECO:0000259" key="4">
    <source>
        <dbReference type="PROSITE" id="PS50937"/>
    </source>
</evidence>
<feature type="region of interest" description="Disordered" evidence="3">
    <location>
        <begin position="159"/>
        <end position="178"/>
    </location>
</feature>
<dbReference type="PRINTS" id="PR00040">
    <property type="entry name" value="HTHMERR"/>
</dbReference>
<keyword evidence="6" id="KW-1185">Reference proteome</keyword>
<dbReference type="PANTHER" id="PTHR30204:SF58">
    <property type="entry name" value="HTH-TYPE TRANSCRIPTIONAL REGULATOR YFMP"/>
    <property type="match status" value="1"/>
</dbReference>
<dbReference type="eggNOG" id="COG0789">
    <property type="taxonomic scope" value="Bacteria"/>
</dbReference>
<evidence type="ECO:0000256" key="1">
    <source>
        <dbReference type="ARBA" id="ARBA00023125"/>
    </source>
</evidence>
<dbReference type="PROSITE" id="PS50937">
    <property type="entry name" value="HTH_MERR_2"/>
    <property type="match status" value="1"/>
</dbReference>
<sequence>MSPRHRASRAGRAGRAGQGVDFLADDAAERAVYVISVAAELAGMHPQTLRQYDRLGLVSPARTSGRGRRYSHRDVEQLRRVQALSQDGVNLEGIRRILELERRLEDLERENRNLRLRQAAAERVFAAAADGEVQVVPARSGRVVQGRAAQRAEAPTAGAFGQGRKATPPGSAIVLRRM</sequence>
<name>J0NIJ3_9ACTO</name>
<dbReference type="GO" id="GO:0003700">
    <property type="term" value="F:DNA-binding transcription factor activity"/>
    <property type="evidence" value="ECO:0007669"/>
    <property type="project" value="InterPro"/>
</dbReference>
<feature type="domain" description="HTH merR-type" evidence="4">
    <location>
        <begin position="32"/>
        <end position="100"/>
    </location>
</feature>
<dbReference type="GO" id="GO:0003677">
    <property type="term" value="F:DNA binding"/>
    <property type="evidence" value="ECO:0007669"/>
    <property type="project" value="UniProtKB-KW"/>
</dbReference>